<accession>A0ACB8XI84</accession>
<keyword evidence="2" id="KW-1185">Reference proteome</keyword>
<protein>
    <submittedName>
        <fullName evidence="1">Uncharacterized protein</fullName>
    </submittedName>
</protein>
<dbReference type="Proteomes" id="UP001055879">
    <property type="component" value="Linkage Group LG17"/>
</dbReference>
<proteinExistence type="predicted"/>
<gene>
    <name evidence="1" type="ORF">L6452_42615</name>
</gene>
<evidence type="ECO:0000313" key="1">
    <source>
        <dbReference type="EMBL" id="KAI3667550.1"/>
    </source>
</evidence>
<organism evidence="1 2">
    <name type="scientific">Arctium lappa</name>
    <name type="common">Greater burdock</name>
    <name type="synonym">Lappa major</name>
    <dbReference type="NCBI Taxonomy" id="4217"/>
    <lineage>
        <taxon>Eukaryota</taxon>
        <taxon>Viridiplantae</taxon>
        <taxon>Streptophyta</taxon>
        <taxon>Embryophyta</taxon>
        <taxon>Tracheophyta</taxon>
        <taxon>Spermatophyta</taxon>
        <taxon>Magnoliopsida</taxon>
        <taxon>eudicotyledons</taxon>
        <taxon>Gunneridae</taxon>
        <taxon>Pentapetalae</taxon>
        <taxon>asterids</taxon>
        <taxon>campanulids</taxon>
        <taxon>Asterales</taxon>
        <taxon>Asteraceae</taxon>
        <taxon>Carduoideae</taxon>
        <taxon>Cardueae</taxon>
        <taxon>Arctiinae</taxon>
        <taxon>Arctium</taxon>
    </lineage>
</organism>
<sequence>MKQDSTIVNEPLENNTNLTTNWKFALMAIHRASDELSEGEYRYSCFCRTTLRTFESRGLNIDLGLSYIVGKRRVPLKLAMWKMIPRVEDLCVSGTSSVVPVAGLT</sequence>
<reference evidence="2" key="1">
    <citation type="journal article" date="2022" name="Mol. Ecol. Resour.">
        <title>The genomes of chicory, endive, great burdock and yacon provide insights into Asteraceae palaeo-polyploidization history and plant inulin production.</title>
        <authorList>
            <person name="Fan W."/>
            <person name="Wang S."/>
            <person name="Wang H."/>
            <person name="Wang A."/>
            <person name="Jiang F."/>
            <person name="Liu H."/>
            <person name="Zhao H."/>
            <person name="Xu D."/>
            <person name="Zhang Y."/>
        </authorList>
    </citation>
    <scope>NUCLEOTIDE SEQUENCE [LARGE SCALE GENOMIC DNA]</scope>
    <source>
        <strain evidence="2">cv. Niubang</strain>
    </source>
</reference>
<reference evidence="1 2" key="2">
    <citation type="journal article" date="2022" name="Mol. Ecol. Resour.">
        <title>The genomes of chicory, endive, great burdock and yacon provide insights into Asteraceae paleo-polyploidization history and plant inulin production.</title>
        <authorList>
            <person name="Fan W."/>
            <person name="Wang S."/>
            <person name="Wang H."/>
            <person name="Wang A."/>
            <person name="Jiang F."/>
            <person name="Liu H."/>
            <person name="Zhao H."/>
            <person name="Xu D."/>
            <person name="Zhang Y."/>
        </authorList>
    </citation>
    <scope>NUCLEOTIDE SEQUENCE [LARGE SCALE GENOMIC DNA]</scope>
    <source>
        <strain evidence="2">cv. Niubang</strain>
    </source>
</reference>
<name>A0ACB8XI84_ARCLA</name>
<comment type="caution">
    <text evidence="1">The sequence shown here is derived from an EMBL/GenBank/DDBJ whole genome shotgun (WGS) entry which is preliminary data.</text>
</comment>
<dbReference type="EMBL" id="CM042063">
    <property type="protein sequence ID" value="KAI3667550.1"/>
    <property type="molecule type" value="Genomic_DNA"/>
</dbReference>
<evidence type="ECO:0000313" key="2">
    <source>
        <dbReference type="Proteomes" id="UP001055879"/>
    </source>
</evidence>